<dbReference type="Pfam" id="PF09492">
    <property type="entry name" value="Pec_lyase"/>
    <property type="match status" value="1"/>
</dbReference>
<dbReference type="EMBL" id="CP037920">
    <property type="protein sequence ID" value="QDT96119.1"/>
    <property type="molecule type" value="Genomic_DNA"/>
</dbReference>
<keyword evidence="1" id="KW-0456">Lyase</keyword>
<dbReference type="AlphaFoldDB" id="A0A517VT37"/>
<dbReference type="RefSeq" id="WP_197998811.1">
    <property type="nucleotide sequence ID" value="NZ_CP037920.1"/>
</dbReference>
<evidence type="ECO:0000313" key="2">
    <source>
        <dbReference type="Proteomes" id="UP000318704"/>
    </source>
</evidence>
<sequence>MLVSSICPRTRFAFFLCSLCFGVSSGQYLFAEVSPTDAKQAMKRATRFFTDEVSTEGGYLWTYSADLSLREGEGRASDSMIWLQPPGTPTVGEAFLTAYQKTGEPYLLDAAREAANALVKGQLKSGGWGHYIDFNKRENVQYRIDGGGPKARNRTTFDDNKSQSALRFLILLDQELKFQNQSVHEAAMYALNSFLKAQFPNGAWPQQYSSFPNPKDYPVLKASYPASWSRDFPKKKYTDYYTFNDNVIGDLVDLMFLANHVYKDSRYRKAALKAGDFILLAQMPEPQPAWAQQYNSKMQPAWARRFEPPSITGGESQGVIKTLMQIYIYSSEKKYLKPIPAALAYLRKSELPNGKLARFYELKTNRPLYFTKQYQLTYKADDLPTHYGFMITSKVNQLESRYRKLLKASPKQLASMRFPTRRVRLTPALTAKAKSAIEALDTGGAWVTQGEIRSAKLKNTPVIETRVFVKNLETLANFVAAHQRD</sequence>
<gene>
    <name evidence="1" type="ORF">V144x_15720</name>
</gene>
<organism evidence="1 2">
    <name type="scientific">Gimesia aquarii</name>
    <dbReference type="NCBI Taxonomy" id="2527964"/>
    <lineage>
        <taxon>Bacteria</taxon>
        <taxon>Pseudomonadati</taxon>
        <taxon>Planctomycetota</taxon>
        <taxon>Planctomycetia</taxon>
        <taxon>Planctomycetales</taxon>
        <taxon>Planctomycetaceae</taxon>
        <taxon>Gimesia</taxon>
    </lineage>
</organism>
<dbReference type="GO" id="GO:0016829">
    <property type="term" value="F:lyase activity"/>
    <property type="evidence" value="ECO:0007669"/>
    <property type="project" value="UniProtKB-KW"/>
</dbReference>
<proteinExistence type="predicted"/>
<accession>A0A517VT37</accession>
<dbReference type="SUPFAM" id="SSF81853">
    <property type="entry name" value="Family 10 polysaccharide lyase"/>
    <property type="match status" value="1"/>
</dbReference>
<name>A0A517VT37_9PLAN</name>
<dbReference type="Gene3D" id="1.50.10.20">
    <property type="match status" value="1"/>
</dbReference>
<reference evidence="1 2" key="1">
    <citation type="submission" date="2019-03" db="EMBL/GenBank/DDBJ databases">
        <title>Deep-cultivation of Planctomycetes and their phenomic and genomic characterization uncovers novel biology.</title>
        <authorList>
            <person name="Wiegand S."/>
            <person name="Jogler M."/>
            <person name="Boedeker C."/>
            <person name="Pinto D."/>
            <person name="Vollmers J."/>
            <person name="Rivas-Marin E."/>
            <person name="Kohn T."/>
            <person name="Peeters S.H."/>
            <person name="Heuer A."/>
            <person name="Rast P."/>
            <person name="Oberbeckmann S."/>
            <person name="Bunk B."/>
            <person name="Jeske O."/>
            <person name="Meyerdierks A."/>
            <person name="Storesund J.E."/>
            <person name="Kallscheuer N."/>
            <person name="Luecker S."/>
            <person name="Lage O.M."/>
            <person name="Pohl T."/>
            <person name="Merkel B.J."/>
            <person name="Hornburger P."/>
            <person name="Mueller R.-W."/>
            <person name="Bruemmer F."/>
            <person name="Labrenz M."/>
            <person name="Spormann A.M."/>
            <person name="Op den Camp H."/>
            <person name="Overmann J."/>
            <person name="Amann R."/>
            <person name="Jetten M.S.M."/>
            <person name="Mascher T."/>
            <person name="Medema M.H."/>
            <person name="Devos D.P."/>
            <person name="Kaster A.-K."/>
            <person name="Ovreas L."/>
            <person name="Rohde M."/>
            <person name="Galperin M.Y."/>
            <person name="Jogler C."/>
        </authorList>
    </citation>
    <scope>NUCLEOTIDE SEQUENCE [LARGE SCALE GENOMIC DNA]</scope>
    <source>
        <strain evidence="1 2">V144</strain>
    </source>
</reference>
<dbReference type="KEGG" id="gaw:V144x_15720"/>
<protein>
    <submittedName>
        <fullName evidence="1">Pectic acid lyase</fullName>
    </submittedName>
</protein>
<evidence type="ECO:0000313" key="1">
    <source>
        <dbReference type="EMBL" id="QDT96119.1"/>
    </source>
</evidence>
<dbReference type="InterPro" id="IPR012669">
    <property type="entry name" value="Pectate_lyase"/>
</dbReference>
<dbReference type="Proteomes" id="UP000318704">
    <property type="component" value="Chromosome"/>
</dbReference>